<dbReference type="HAMAP" id="MF_01341">
    <property type="entry name" value="Ribosomal_uL15"/>
    <property type="match status" value="1"/>
</dbReference>
<dbReference type="EMBL" id="BARS01030323">
    <property type="protein sequence ID" value="GAG20470.1"/>
    <property type="molecule type" value="Genomic_DNA"/>
</dbReference>
<reference evidence="5" key="1">
    <citation type="journal article" date="2014" name="Front. Microbiol.">
        <title>High frequency of phylogenetically diverse reductive dehalogenase-homologous genes in deep subseafloor sedimentary metagenomes.</title>
        <authorList>
            <person name="Kawai M."/>
            <person name="Futagami T."/>
            <person name="Toyoda A."/>
            <person name="Takaki Y."/>
            <person name="Nishi S."/>
            <person name="Hori S."/>
            <person name="Arai W."/>
            <person name="Tsubouchi T."/>
            <person name="Morono Y."/>
            <person name="Uchiyama I."/>
            <person name="Ito T."/>
            <person name="Fujiyama A."/>
            <person name="Inagaki F."/>
            <person name="Takami H."/>
        </authorList>
    </citation>
    <scope>NUCLEOTIDE SEQUENCE</scope>
    <source>
        <strain evidence="5">Expedition CK06-06</strain>
    </source>
</reference>
<dbReference type="GO" id="GO:0006412">
    <property type="term" value="P:translation"/>
    <property type="evidence" value="ECO:0007669"/>
    <property type="project" value="InterPro"/>
</dbReference>
<dbReference type="Gene3D" id="3.100.10.10">
    <property type="match status" value="1"/>
</dbReference>
<dbReference type="AlphaFoldDB" id="X0VQJ8"/>
<dbReference type="PANTHER" id="PTHR12934:SF11">
    <property type="entry name" value="LARGE RIBOSOMAL SUBUNIT PROTEIN UL15M"/>
    <property type="match status" value="1"/>
</dbReference>
<evidence type="ECO:0000256" key="1">
    <source>
        <dbReference type="ARBA" id="ARBA00007320"/>
    </source>
</evidence>
<dbReference type="PANTHER" id="PTHR12934">
    <property type="entry name" value="50S RIBOSOMAL PROTEIN L15"/>
    <property type="match status" value="1"/>
</dbReference>
<feature type="compositionally biased region" description="Gly residues" evidence="4">
    <location>
        <begin position="42"/>
        <end position="52"/>
    </location>
</feature>
<comment type="caution">
    <text evidence="5">The sequence shown here is derived from an EMBL/GenBank/DDBJ whole genome shotgun (WGS) entry which is preliminary data.</text>
</comment>
<feature type="compositionally biased region" description="Gly residues" evidence="4">
    <location>
        <begin position="22"/>
        <end position="35"/>
    </location>
</feature>
<accession>X0VQJ8</accession>
<dbReference type="InterPro" id="IPR036227">
    <property type="entry name" value="Ribosomal_uL15/eL18_sf"/>
</dbReference>
<dbReference type="InterPro" id="IPR030878">
    <property type="entry name" value="Ribosomal_uL15"/>
</dbReference>
<comment type="similarity">
    <text evidence="1">Belongs to the universal ribosomal protein uL15 family.</text>
</comment>
<protein>
    <submittedName>
        <fullName evidence="5">Uncharacterized protein</fullName>
    </submittedName>
</protein>
<evidence type="ECO:0000256" key="4">
    <source>
        <dbReference type="SAM" id="MobiDB-lite"/>
    </source>
</evidence>
<feature type="non-terminal residue" evidence="5">
    <location>
        <position position="111"/>
    </location>
</feature>
<evidence type="ECO:0000313" key="5">
    <source>
        <dbReference type="EMBL" id="GAG20470.1"/>
    </source>
</evidence>
<dbReference type="InterPro" id="IPR005749">
    <property type="entry name" value="Ribosomal_uL15_bac-type"/>
</dbReference>
<sequence length="111" mass="12359">MQAHELRPPKGARHKRKRVGRGDGSGHGSHSGRGSKGQKSRSGGGPRLGFEGGQTPLIKRLPRRRGFTNIFRVEYAPVNLKQLERFEEGTEVTPELLREVGIIKTLRQPVK</sequence>
<dbReference type="GO" id="GO:0003735">
    <property type="term" value="F:structural constituent of ribosome"/>
    <property type="evidence" value="ECO:0007669"/>
    <property type="project" value="InterPro"/>
</dbReference>
<evidence type="ECO:0000256" key="3">
    <source>
        <dbReference type="ARBA" id="ARBA00023274"/>
    </source>
</evidence>
<dbReference type="NCBIfam" id="TIGR01071">
    <property type="entry name" value="rplO_bact"/>
    <property type="match status" value="1"/>
</dbReference>
<gene>
    <name evidence="5" type="ORF">S01H1_47296</name>
</gene>
<proteinExistence type="inferred from homology"/>
<feature type="region of interest" description="Disordered" evidence="4">
    <location>
        <begin position="1"/>
        <end position="57"/>
    </location>
</feature>
<name>X0VQJ8_9ZZZZ</name>
<organism evidence="5">
    <name type="scientific">marine sediment metagenome</name>
    <dbReference type="NCBI Taxonomy" id="412755"/>
    <lineage>
        <taxon>unclassified sequences</taxon>
        <taxon>metagenomes</taxon>
        <taxon>ecological metagenomes</taxon>
    </lineage>
</organism>
<keyword evidence="3" id="KW-0687">Ribonucleoprotein</keyword>
<evidence type="ECO:0000256" key="2">
    <source>
        <dbReference type="ARBA" id="ARBA00022980"/>
    </source>
</evidence>
<dbReference type="SUPFAM" id="SSF52080">
    <property type="entry name" value="Ribosomal proteins L15p and L18e"/>
    <property type="match status" value="1"/>
</dbReference>
<feature type="compositionally biased region" description="Basic residues" evidence="4">
    <location>
        <begin position="10"/>
        <end position="19"/>
    </location>
</feature>
<keyword evidence="2" id="KW-0689">Ribosomal protein</keyword>
<dbReference type="GO" id="GO:0022625">
    <property type="term" value="C:cytosolic large ribosomal subunit"/>
    <property type="evidence" value="ECO:0007669"/>
    <property type="project" value="TreeGrafter"/>
</dbReference>